<dbReference type="Pfam" id="PF16859">
    <property type="entry name" value="TetR_C_11"/>
    <property type="match status" value="1"/>
</dbReference>
<dbReference type="RefSeq" id="WP_380318409.1">
    <property type="nucleotide sequence ID" value="NZ_JBHYPW010000006.1"/>
</dbReference>
<keyword evidence="2 4" id="KW-0238">DNA-binding</keyword>
<feature type="compositionally biased region" description="Low complexity" evidence="5">
    <location>
        <begin position="14"/>
        <end position="30"/>
    </location>
</feature>
<evidence type="ECO:0000256" key="1">
    <source>
        <dbReference type="ARBA" id="ARBA00023015"/>
    </source>
</evidence>
<keyword evidence="1" id="KW-0805">Transcription regulation</keyword>
<protein>
    <submittedName>
        <fullName evidence="7">TetR/AcrR family transcriptional regulator</fullName>
    </submittedName>
</protein>
<reference evidence="7 8" key="1">
    <citation type="submission" date="2024-09" db="EMBL/GenBank/DDBJ databases">
        <title>The Natural Products Discovery Center: Release of the First 8490 Sequenced Strains for Exploring Actinobacteria Biosynthetic Diversity.</title>
        <authorList>
            <person name="Kalkreuter E."/>
            <person name="Kautsar S.A."/>
            <person name="Yang D."/>
            <person name="Bader C.D."/>
            <person name="Teijaro C.N."/>
            <person name="Fluegel L."/>
            <person name="Davis C.M."/>
            <person name="Simpson J.R."/>
            <person name="Lauterbach L."/>
            <person name="Steele A.D."/>
            <person name="Gui C."/>
            <person name="Meng S."/>
            <person name="Li G."/>
            <person name="Viehrig K."/>
            <person name="Ye F."/>
            <person name="Su P."/>
            <person name="Kiefer A.F."/>
            <person name="Nichols A."/>
            <person name="Cepeda A.J."/>
            <person name="Yan W."/>
            <person name="Fan B."/>
            <person name="Jiang Y."/>
            <person name="Adhikari A."/>
            <person name="Zheng C.-J."/>
            <person name="Schuster L."/>
            <person name="Cowan T.M."/>
            <person name="Smanski M.J."/>
            <person name="Chevrette M.G."/>
            <person name="De Carvalho L.P.S."/>
            <person name="Shen B."/>
        </authorList>
    </citation>
    <scope>NUCLEOTIDE SEQUENCE [LARGE SCALE GENOMIC DNA]</scope>
    <source>
        <strain evidence="7 8">NPDC058753</strain>
    </source>
</reference>
<organism evidence="7 8">
    <name type="scientific">Kitasatospora phosalacinea</name>
    <dbReference type="NCBI Taxonomy" id="2065"/>
    <lineage>
        <taxon>Bacteria</taxon>
        <taxon>Bacillati</taxon>
        <taxon>Actinomycetota</taxon>
        <taxon>Actinomycetes</taxon>
        <taxon>Kitasatosporales</taxon>
        <taxon>Streptomycetaceae</taxon>
        <taxon>Kitasatospora</taxon>
    </lineage>
</organism>
<dbReference type="SUPFAM" id="SSF48498">
    <property type="entry name" value="Tetracyclin repressor-like, C-terminal domain"/>
    <property type="match status" value="1"/>
</dbReference>
<evidence type="ECO:0000313" key="8">
    <source>
        <dbReference type="Proteomes" id="UP001599542"/>
    </source>
</evidence>
<dbReference type="Gene3D" id="1.10.10.60">
    <property type="entry name" value="Homeodomain-like"/>
    <property type="match status" value="1"/>
</dbReference>
<evidence type="ECO:0000256" key="5">
    <source>
        <dbReference type="SAM" id="MobiDB-lite"/>
    </source>
</evidence>
<dbReference type="InterPro" id="IPR009057">
    <property type="entry name" value="Homeodomain-like_sf"/>
</dbReference>
<evidence type="ECO:0000259" key="6">
    <source>
        <dbReference type="PROSITE" id="PS50977"/>
    </source>
</evidence>
<proteinExistence type="predicted"/>
<evidence type="ECO:0000256" key="2">
    <source>
        <dbReference type="ARBA" id="ARBA00023125"/>
    </source>
</evidence>
<sequence>MAPEELDAASGETAGPEPAPGTRRPGGRTARTRASVLEAALAELVEHGYADTRIDRIAGRAGVAATTVYRRWGSLENIVVDLAEHLAVSITLRADAALEEHLRTVARAVVALHGDPAHRAWLRAMVSAAAGSPKAQEALSAVLANRREITSVAVTEAVARGEVPPGTDPYEVIRATVAPLYLRMYITGEPVGPAEADRAAAAAALAARAGLYAPDRTAAEGPGGAEGS</sequence>
<dbReference type="PRINTS" id="PR00455">
    <property type="entry name" value="HTHTETR"/>
</dbReference>
<dbReference type="SUPFAM" id="SSF46689">
    <property type="entry name" value="Homeodomain-like"/>
    <property type="match status" value="1"/>
</dbReference>
<accession>A0ABW6GP96</accession>
<dbReference type="InterPro" id="IPR001647">
    <property type="entry name" value="HTH_TetR"/>
</dbReference>
<dbReference type="InterPro" id="IPR011075">
    <property type="entry name" value="TetR_C"/>
</dbReference>
<dbReference type="InterPro" id="IPR036271">
    <property type="entry name" value="Tet_transcr_reg_TetR-rel_C_sf"/>
</dbReference>
<dbReference type="PANTHER" id="PTHR30055:SF148">
    <property type="entry name" value="TETR-FAMILY TRANSCRIPTIONAL REGULATOR"/>
    <property type="match status" value="1"/>
</dbReference>
<dbReference type="Gene3D" id="1.10.357.10">
    <property type="entry name" value="Tetracycline Repressor, domain 2"/>
    <property type="match status" value="1"/>
</dbReference>
<feature type="domain" description="HTH tetR-type" evidence="6">
    <location>
        <begin position="30"/>
        <end position="90"/>
    </location>
</feature>
<name>A0ABW6GP96_9ACTN</name>
<evidence type="ECO:0000256" key="3">
    <source>
        <dbReference type="ARBA" id="ARBA00023163"/>
    </source>
</evidence>
<keyword evidence="8" id="KW-1185">Reference proteome</keyword>
<dbReference type="Proteomes" id="UP001599542">
    <property type="component" value="Unassembled WGS sequence"/>
</dbReference>
<gene>
    <name evidence="7" type="ORF">ACFW6T_21435</name>
</gene>
<evidence type="ECO:0000256" key="4">
    <source>
        <dbReference type="PROSITE-ProRule" id="PRU00335"/>
    </source>
</evidence>
<dbReference type="EMBL" id="JBHYPX010000045">
    <property type="protein sequence ID" value="MFE1354554.1"/>
    <property type="molecule type" value="Genomic_DNA"/>
</dbReference>
<dbReference type="PANTHER" id="PTHR30055">
    <property type="entry name" value="HTH-TYPE TRANSCRIPTIONAL REGULATOR RUTR"/>
    <property type="match status" value="1"/>
</dbReference>
<comment type="caution">
    <text evidence="7">The sequence shown here is derived from an EMBL/GenBank/DDBJ whole genome shotgun (WGS) entry which is preliminary data.</text>
</comment>
<dbReference type="Pfam" id="PF00440">
    <property type="entry name" value="TetR_N"/>
    <property type="match status" value="1"/>
</dbReference>
<evidence type="ECO:0000313" key="7">
    <source>
        <dbReference type="EMBL" id="MFE1354554.1"/>
    </source>
</evidence>
<keyword evidence="3" id="KW-0804">Transcription</keyword>
<feature type="region of interest" description="Disordered" evidence="5">
    <location>
        <begin position="1"/>
        <end position="30"/>
    </location>
</feature>
<feature type="DNA-binding region" description="H-T-H motif" evidence="4">
    <location>
        <begin position="53"/>
        <end position="72"/>
    </location>
</feature>
<dbReference type="InterPro" id="IPR050109">
    <property type="entry name" value="HTH-type_TetR-like_transc_reg"/>
</dbReference>
<dbReference type="PROSITE" id="PS50977">
    <property type="entry name" value="HTH_TETR_2"/>
    <property type="match status" value="1"/>
</dbReference>